<evidence type="ECO:0000313" key="2">
    <source>
        <dbReference type="EMBL" id="MFD1531611.1"/>
    </source>
</evidence>
<dbReference type="RefSeq" id="WP_343979589.1">
    <property type="nucleotide sequence ID" value="NZ_BAAAJG010000011.1"/>
</dbReference>
<gene>
    <name evidence="2" type="ORF">ACFSCY_19430</name>
</gene>
<evidence type="ECO:0000256" key="1">
    <source>
        <dbReference type="SAM" id="MobiDB-lite"/>
    </source>
</evidence>
<keyword evidence="3" id="KW-1185">Reference proteome</keyword>
<reference evidence="3" key="1">
    <citation type="journal article" date="2019" name="Int. J. Syst. Evol. Microbiol.">
        <title>The Global Catalogue of Microorganisms (GCM) 10K type strain sequencing project: providing services to taxonomists for standard genome sequencing and annotation.</title>
        <authorList>
            <consortium name="The Broad Institute Genomics Platform"/>
            <consortium name="The Broad Institute Genome Sequencing Center for Infectious Disease"/>
            <person name="Wu L."/>
            <person name="Ma J."/>
        </authorList>
    </citation>
    <scope>NUCLEOTIDE SEQUENCE [LARGE SCALE GENOMIC DNA]</scope>
    <source>
        <strain evidence="3">JCM 12165</strain>
    </source>
</reference>
<name>A0ABW4FPQ6_9PSEU</name>
<protein>
    <recommendedName>
        <fullName evidence="4">Secreted protein</fullName>
    </recommendedName>
</protein>
<organism evidence="2 3">
    <name type="scientific">Pseudonocardia aurantiaca</name>
    <dbReference type="NCBI Taxonomy" id="75290"/>
    <lineage>
        <taxon>Bacteria</taxon>
        <taxon>Bacillati</taxon>
        <taxon>Actinomycetota</taxon>
        <taxon>Actinomycetes</taxon>
        <taxon>Pseudonocardiales</taxon>
        <taxon>Pseudonocardiaceae</taxon>
        <taxon>Pseudonocardia</taxon>
    </lineage>
</organism>
<proteinExistence type="predicted"/>
<feature type="region of interest" description="Disordered" evidence="1">
    <location>
        <begin position="24"/>
        <end position="52"/>
    </location>
</feature>
<evidence type="ECO:0000313" key="3">
    <source>
        <dbReference type="Proteomes" id="UP001597145"/>
    </source>
</evidence>
<sequence>MLLAAVVASGVALTRRKRSERLKEQFGPEYERSVAEAGDRKSAETDLRERQHRHNKLEIRDLRPQEHERFQESWNSVQSGFVDDPKRALRDADGLVIEVMRVRGYPVEDFDRRAEDISVDHSDVVRHYREARTVHDATADGSVDTERQRHALTSYRALIDALLGPKPTHRPEGTSTNGPDRASRNDTDQRAGNSRPTEEHTT</sequence>
<comment type="caution">
    <text evidence="2">The sequence shown here is derived from an EMBL/GenBank/DDBJ whole genome shotgun (WGS) entry which is preliminary data.</text>
</comment>
<feature type="region of interest" description="Disordered" evidence="1">
    <location>
        <begin position="162"/>
        <end position="202"/>
    </location>
</feature>
<dbReference type="Proteomes" id="UP001597145">
    <property type="component" value="Unassembled WGS sequence"/>
</dbReference>
<feature type="compositionally biased region" description="Basic and acidic residues" evidence="1">
    <location>
        <begin position="24"/>
        <end position="49"/>
    </location>
</feature>
<accession>A0ABW4FPQ6</accession>
<evidence type="ECO:0008006" key="4">
    <source>
        <dbReference type="Google" id="ProtNLM"/>
    </source>
</evidence>
<dbReference type="EMBL" id="JBHUCP010000014">
    <property type="protein sequence ID" value="MFD1531611.1"/>
    <property type="molecule type" value="Genomic_DNA"/>
</dbReference>